<dbReference type="SMART" id="SM00280">
    <property type="entry name" value="KAZAL"/>
    <property type="match status" value="1"/>
</dbReference>
<feature type="chain" id="PRO_5001648343" description="Kazal-like domain-containing protein" evidence="1">
    <location>
        <begin position="18"/>
        <end position="159"/>
    </location>
</feature>
<protein>
    <recommendedName>
        <fullName evidence="2">Kazal-like domain-containing protein</fullName>
    </recommendedName>
</protein>
<dbReference type="SUPFAM" id="SSF100895">
    <property type="entry name" value="Kazal-type serine protease inhibitors"/>
    <property type="match status" value="1"/>
</dbReference>
<sequence>MKVYLFSTFFMVLGAMGEDGQRPDCSRIAYLPFSIQHRVCGSDGNTYVSRQHLRYENCVNDRDVIVLKDGWCDEETELGEQVKDVILTFVSAFVSEFRNELLKEGVPEAVVEFLSQIDDDKSEEENSVENGIDNNEVSSFVNVLRKELDLLSEPGEKKK</sequence>
<dbReference type="EMBL" id="KK852989">
    <property type="protein sequence ID" value="KDR12789.1"/>
    <property type="molecule type" value="Genomic_DNA"/>
</dbReference>
<dbReference type="PROSITE" id="PS51465">
    <property type="entry name" value="KAZAL_2"/>
    <property type="match status" value="1"/>
</dbReference>
<evidence type="ECO:0000256" key="1">
    <source>
        <dbReference type="SAM" id="SignalP"/>
    </source>
</evidence>
<gene>
    <name evidence="3" type="ORF">L798_13366</name>
</gene>
<dbReference type="InterPro" id="IPR036058">
    <property type="entry name" value="Kazal_dom_sf"/>
</dbReference>
<dbReference type="CDD" id="cd00104">
    <property type="entry name" value="KAZAL_FS"/>
    <property type="match status" value="1"/>
</dbReference>
<dbReference type="InParanoid" id="A0A067R4A0"/>
<dbReference type="Pfam" id="PF07648">
    <property type="entry name" value="Kazal_2"/>
    <property type="match status" value="1"/>
</dbReference>
<dbReference type="InterPro" id="IPR002350">
    <property type="entry name" value="Kazal_dom"/>
</dbReference>
<reference evidence="3 4" key="1">
    <citation type="journal article" date="2014" name="Nat. Commun.">
        <title>Molecular traces of alternative social organization in a termite genome.</title>
        <authorList>
            <person name="Terrapon N."/>
            <person name="Li C."/>
            <person name="Robertson H.M."/>
            <person name="Ji L."/>
            <person name="Meng X."/>
            <person name="Booth W."/>
            <person name="Chen Z."/>
            <person name="Childers C.P."/>
            <person name="Glastad K.M."/>
            <person name="Gokhale K."/>
            <person name="Gowin J."/>
            <person name="Gronenberg W."/>
            <person name="Hermansen R.A."/>
            <person name="Hu H."/>
            <person name="Hunt B.G."/>
            <person name="Huylmans A.K."/>
            <person name="Khalil S.M."/>
            <person name="Mitchell R.D."/>
            <person name="Munoz-Torres M.C."/>
            <person name="Mustard J.A."/>
            <person name="Pan H."/>
            <person name="Reese J.T."/>
            <person name="Scharf M.E."/>
            <person name="Sun F."/>
            <person name="Vogel H."/>
            <person name="Xiao J."/>
            <person name="Yang W."/>
            <person name="Yang Z."/>
            <person name="Yang Z."/>
            <person name="Zhou J."/>
            <person name="Zhu J."/>
            <person name="Brent C.S."/>
            <person name="Elsik C.G."/>
            <person name="Goodisman M.A."/>
            <person name="Liberles D.A."/>
            <person name="Roe R.M."/>
            <person name="Vargo E.L."/>
            <person name="Vilcinskas A."/>
            <person name="Wang J."/>
            <person name="Bornberg-Bauer E."/>
            <person name="Korb J."/>
            <person name="Zhang G."/>
            <person name="Liebig J."/>
        </authorList>
    </citation>
    <scope>NUCLEOTIDE SEQUENCE [LARGE SCALE GENOMIC DNA]</scope>
    <source>
        <tissue evidence="3">Whole organism</tissue>
    </source>
</reference>
<accession>A0A067R4A0</accession>
<dbReference type="OrthoDB" id="126772at2759"/>
<dbReference type="Proteomes" id="UP000027135">
    <property type="component" value="Unassembled WGS sequence"/>
</dbReference>
<feature type="domain" description="Kazal-like" evidence="2">
    <location>
        <begin position="19"/>
        <end position="74"/>
    </location>
</feature>
<dbReference type="AlphaFoldDB" id="A0A067R4A0"/>
<organism evidence="3 4">
    <name type="scientific">Zootermopsis nevadensis</name>
    <name type="common">Dampwood termite</name>
    <dbReference type="NCBI Taxonomy" id="136037"/>
    <lineage>
        <taxon>Eukaryota</taxon>
        <taxon>Metazoa</taxon>
        <taxon>Ecdysozoa</taxon>
        <taxon>Arthropoda</taxon>
        <taxon>Hexapoda</taxon>
        <taxon>Insecta</taxon>
        <taxon>Pterygota</taxon>
        <taxon>Neoptera</taxon>
        <taxon>Polyneoptera</taxon>
        <taxon>Dictyoptera</taxon>
        <taxon>Blattodea</taxon>
        <taxon>Blattoidea</taxon>
        <taxon>Termitoidae</taxon>
        <taxon>Termopsidae</taxon>
        <taxon>Zootermopsis</taxon>
    </lineage>
</organism>
<name>A0A067R4A0_ZOONE</name>
<evidence type="ECO:0000313" key="3">
    <source>
        <dbReference type="EMBL" id="KDR12789.1"/>
    </source>
</evidence>
<proteinExistence type="predicted"/>
<evidence type="ECO:0000259" key="2">
    <source>
        <dbReference type="PROSITE" id="PS51465"/>
    </source>
</evidence>
<evidence type="ECO:0000313" key="4">
    <source>
        <dbReference type="Proteomes" id="UP000027135"/>
    </source>
</evidence>
<dbReference type="Gene3D" id="3.30.60.30">
    <property type="match status" value="1"/>
</dbReference>
<feature type="signal peptide" evidence="1">
    <location>
        <begin position="1"/>
        <end position="17"/>
    </location>
</feature>
<keyword evidence="4" id="KW-1185">Reference proteome</keyword>
<keyword evidence="1" id="KW-0732">Signal</keyword>